<dbReference type="EMBL" id="VOXD01000039">
    <property type="protein sequence ID" value="TXF86670.1"/>
    <property type="molecule type" value="Genomic_DNA"/>
</dbReference>
<feature type="repeat" description="TPR" evidence="6">
    <location>
        <begin position="215"/>
        <end position="248"/>
    </location>
</feature>
<accession>A0A5C7FAW9</accession>
<comment type="caution">
    <text evidence="9">The sequence shown here is derived from an EMBL/GenBank/DDBJ whole genome shotgun (WGS) entry which is preliminary data.</text>
</comment>
<evidence type="ECO:0000256" key="6">
    <source>
        <dbReference type="PROSITE-ProRule" id="PRU00339"/>
    </source>
</evidence>
<dbReference type="PROSITE" id="PS51257">
    <property type="entry name" value="PROKAR_LIPOPROTEIN"/>
    <property type="match status" value="1"/>
</dbReference>
<evidence type="ECO:0000313" key="10">
    <source>
        <dbReference type="Proteomes" id="UP000321907"/>
    </source>
</evidence>
<dbReference type="Pfam" id="PF14322">
    <property type="entry name" value="SusD-like_3"/>
    <property type="match status" value="1"/>
</dbReference>
<evidence type="ECO:0000256" key="3">
    <source>
        <dbReference type="ARBA" id="ARBA00022729"/>
    </source>
</evidence>
<keyword evidence="6" id="KW-0802">TPR repeat</keyword>
<evidence type="ECO:0000259" key="7">
    <source>
        <dbReference type="Pfam" id="PF07980"/>
    </source>
</evidence>
<dbReference type="Pfam" id="PF07980">
    <property type="entry name" value="SusD_RagB"/>
    <property type="match status" value="1"/>
</dbReference>
<gene>
    <name evidence="9" type="ORF">FUA23_19395</name>
</gene>
<reference evidence="9 10" key="1">
    <citation type="submission" date="2019-08" db="EMBL/GenBank/DDBJ databases">
        <title>Lewinella sp. strain SSH13 Genome sequencing and assembly.</title>
        <authorList>
            <person name="Kim I."/>
        </authorList>
    </citation>
    <scope>NUCLEOTIDE SEQUENCE [LARGE SCALE GENOMIC DNA]</scope>
    <source>
        <strain evidence="9 10">SSH13</strain>
    </source>
</reference>
<evidence type="ECO:0000256" key="4">
    <source>
        <dbReference type="ARBA" id="ARBA00023136"/>
    </source>
</evidence>
<comment type="subcellular location">
    <subcellularLocation>
        <location evidence="1">Cell outer membrane</location>
    </subcellularLocation>
</comment>
<dbReference type="InterPro" id="IPR011990">
    <property type="entry name" value="TPR-like_helical_dom_sf"/>
</dbReference>
<proteinExistence type="inferred from homology"/>
<dbReference type="InterPro" id="IPR033985">
    <property type="entry name" value="SusD-like_N"/>
</dbReference>
<protein>
    <submittedName>
        <fullName evidence="9">RagB/SusD family nutrient uptake outer membrane protein</fullName>
    </submittedName>
</protein>
<keyword evidence="5" id="KW-0998">Cell outer membrane</keyword>
<dbReference type="SUPFAM" id="SSF48452">
    <property type="entry name" value="TPR-like"/>
    <property type="match status" value="1"/>
</dbReference>
<dbReference type="Gene3D" id="1.25.40.390">
    <property type="match status" value="1"/>
</dbReference>
<name>A0A5C7FAW9_9BACT</name>
<evidence type="ECO:0000256" key="5">
    <source>
        <dbReference type="ARBA" id="ARBA00023237"/>
    </source>
</evidence>
<dbReference type="AlphaFoldDB" id="A0A5C7FAW9"/>
<evidence type="ECO:0000256" key="1">
    <source>
        <dbReference type="ARBA" id="ARBA00004442"/>
    </source>
</evidence>
<evidence type="ECO:0000313" key="9">
    <source>
        <dbReference type="EMBL" id="TXF86670.1"/>
    </source>
</evidence>
<dbReference type="PROSITE" id="PS50005">
    <property type="entry name" value="TPR"/>
    <property type="match status" value="1"/>
</dbReference>
<evidence type="ECO:0000256" key="2">
    <source>
        <dbReference type="ARBA" id="ARBA00006275"/>
    </source>
</evidence>
<comment type="similarity">
    <text evidence="2">Belongs to the SusD family.</text>
</comment>
<evidence type="ECO:0000259" key="8">
    <source>
        <dbReference type="Pfam" id="PF14322"/>
    </source>
</evidence>
<dbReference type="InterPro" id="IPR019734">
    <property type="entry name" value="TPR_rpt"/>
</dbReference>
<dbReference type="RefSeq" id="WP_147932432.1">
    <property type="nucleotide sequence ID" value="NZ_VOXD01000039.1"/>
</dbReference>
<organism evidence="9 10">
    <name type="scientific">Neolewinella aurantiaca</name>
    <dbReference type="NCBI Taxonomy" id="2602767"/>
    <lineage>
        <taxon>Bacteria</taxon>
        <taxon>Pseudomonadati</taxon>
        <taxon>Bacteroidota</taxon>
        <taxon>Saprospiria</taxon>
        <taxon>Saprospirales</taxon>
        <taxon>Lewinellaceae</taxon>
        <taxon>Neolewinella</taxon>
    </lineage>
</organism>
<feature type="domain" description="RagB/SusD" evidence="7">
    <location>
        <begin position="382"/>
        <end position="583"/>
    </location>
</feature>
<sequence>MQFLNRIIPGLLFVAFFTFSCDDDYLEEANPNGVSTDIFWSNLEETESSLTSVYGATLHTYFVALGDGVLRGDMAFPRDRLNPSGRGLDYYYQRFNNGTQTVGFKWDAAYQVIFRANQTIEGLQALEGTVDEERWLTQMAQARFFRGLAHFYLHTTFNEGSIIIRDKVPQSVEDFNKLLAPSSEVIAFVREDLEYAYANLPASYALGNQGRVTAGTAATILGNSYLYSGQFEEAIPYYRDVIENEAYGYELVEDMSLLFTEAGEFNKESIYEINYTLDVQLEDSQWDEESFNNRYGRYTAPKGLGGAGTDDWFPAAWITYEYMHEQLDPLDARNIVSDGTGGTRMRSASLRASAMVALVQDIDTEYYLRPSVPIACPFNRLGFSNWKKYSNHDIAANEADLGGTSWKSGRNVIVNRLAEVYINLAECQIETGDLAGALANLNAVRARWGLVLLGQPDGTNHTFDGIDYNAETLMQHLMFVEKPLELSAEGHATRAIDLRRWGITKQRFEELAELDFHVIDYQYPTEDGDTAKRVRSYLVAGETTNQNAEPAIEEFEIAAQNYLESEHAYLPIPLSEIQNNSSISN</sequence>
<keyword evidence="3" id="KW-0732">Signal</keyword>
<keyword evidence="4" id="KW-0472">Membrane</keyword>
<dbReference type="OrthoDB" id="5694214at2"/>
<dbReference type="GO" id="GO:0009279">
    <property type="term" value="C:cell outer membrane"/>
    <property type="evidence" value="ECO:0007669"/>
    <property type="project" value="UniProtKB-SubCell"/>
</dbReference>
<feature type="domain" description="SusD-like N-terminal" evidence="8">
    <location>
        <begin position="91"/>
        <end position="223"/>
    </location>
</feature>
<keyword evidence="10" id="KW-1185">Reference proteome</keyword>
<dbReference type="Proteomes" id="UP000321907">
    <property type="component" value="Unassembled WGS sequence"/>
</dbReference>
<dbReference type="InterPro" id="IPR012944">
    <property type="entry name" value="SusD_RagB_dom"/>
</dbReference>